<accession>A0A0F9FM39</accession>
<evidence type="ECO:0000313" key="3">
    <source>
        <dbReference type="EMBL" id="KKL87313.1"/>
    </source>
</evidence>
<evidence type="ECO:0000256" key="2">
    <source>
        <dbReference type="SAM" id="MobiDB-lite"/>
    </source>
</evidence>
<feature type="compositionally biased region" description="Polar residues" evidence="2">
    <location>
        <begin position="550"/>
        <end position="561"/>
    </location>
</feature>
<feature type="coiled-coil region" evidence="1">
    <location>
        <begin position="563"/>
        <end position="590"/>
    </location>
</feature>
<name>A0A0F9FM39_9ZZZZ</name>
<reference evidence="3" key="1">
    <citation type="journal article" date="2015" name="Nature">
        <title>Complex archaea that bridge the gap between prokaryotes and eukaryotes.</title>
        <authorList>
            <person name="Spang A."/>
            <person name="Saw J.H."/>
            <person name="Jorgensen S.L."/>
            <person name="Zaremba-Niedzwiedzka K."/>
            <person name="Martijn J."/>
            <person name="Lind A.E."/>
            <person name="van Eijk R."/>
            <person name="Schleper C."/>
            <person name="Guy L."/>
            <person name="Ettema T.J."/>
        </authorList>
    </citation>
    <scope>NUCLEOTIDE SEQUENCE</scope>
</reference>
<proteinExistence type="predicted"/>
<organism evidence="3">
    <name type="scientific">marine sediment metagenome</name>
    <dbReference type="NCBI Taxonomy" id="412755"/>
    <lineage>
        <taxon>unclassified sequences</taxon>
        <taxon>metagenomes</taxon>
        <taxon>ecological metagenomes</taxon>
    </lineage>
</organism>
<dbReference type="EMBL" id="LAZR01020867">
    <property type="protein sequence ID" value="KKL87313.1"/>
    <property type="molecule type" value="Genomic_DNA"/>
</dbReference>
<protein>
    <submittedName>
        <fullName evidence="3">Uncharacterized protein</fullName>
    </submittedName>
</protein>
<feature type="region of interest" description="Disordered" evidence="2">
    <location>
        <begin position="544"/>
        <end position="563"/>
    </location>
</feature>
<feature type="non-terminal residue" evidence="3">
    <location>
        <position position="594"/>
    </location>
</feature>
<evidence type="ECO:0000256" key="1">
    <source>
        <dbReference type="SAM" id="Coils"/>
    </source>
</evidence>
<dbReference type="AlphaFoldDB" id="A0A0F9FM39"/>
<sequence length="594" mass="67397">MAKDVKDSLNKNLKNAEVLSYKETAPGQHAMEIAVGPKGLPVKELAFLTGEDGEPSPMKFWEGGRNISRDWLRRVDLDLLIGKPQVTQARPEQLYDTAINMYHSQGQIGTIIDTLTNFAAKGFKNDIDDPNIKLFYDTWTREIGFHETVEKIFFDFFRVGLVRTLKISGKFDPKLKPEDFDKSIKNTAKANMFSTTSDMQELQAHREWAAAKKLWSKSFIPLKYTILDPRLVVIQGPLLFDQTETLLKPEAFKELRKMLKNPSKLTKEQRSFLNSLPKELKDQVAKNKPVKLPPELVGKCDYRRQDYERYPKPKLARALDDIRYKEELKKADFSTLDGITNYILKVTIGNDEHPVTDQSQLEAIANLFDTSSKSFDIVWNHTLEVEKITFPEIDNILGKGKFEQVNDDLSTAMGVTRALLDGQVTGNAKAIEAATKAFAEEINYARRCVTRWIDNEYEEVALAMGFSRYPKVRFDENTLKDEIMLMSVIQGMIDRRIISYETGMEKLGFDFANEYANMLQESPAVQAGVLGIIGSPYNPKVIPTGPAPTQDETPGGQPTTITEKDLNDLKKNMEQQFKGLQDSIQKVQRTPKGT</sequence>
<gene>
    <name evidence="3" type="ORF">LCGC14_1935970</name>
</gene>
<keyword evidence="1" id="KW-0175">Coiled coil</keyword>
<comment type="caution">
    <text evidence="3">The sequence shown here is derived from an EMBL/GenBank/DDBJ whole genome shotgun (WGS) entry which is preliminary data.</text>
</comment>